<keyword evidence="23" id="KW-0325">Glycoprotein</keyword>
<evidence type="ECO:0000256" key="26">
    <source>
        <dbReference type="ARBA" id="ARBA00023329"/>
    </source>
</evidence>
<keyword evidence="19" id="KW-0770">Synapse</keyword>
<dbReference type="InterPro" id="IPR005408">
    <property type="entry name" value="2pore_dom_K_chnl_TWIK"/>
</dbReference>
<evidence type="ECO:0000256" key="16">
    <source>
        <dbReference type="ARBA" id="ARBA00022843"/>
    </source>
</evidence>
<comment type="catalytic activity">
    <reaction evidence="31">
        <text>L-glutamate(out) = L-glutamate(in)</text>
        <dbReference type="Rhea" id="RHEA:66336"/>
        <dbReference type="ChEBI" id="CHEBI:29985"/>
    </reaction>
</comment>
<dbReference type="Gene3D" id="1.10.287.70">
    <property type="match status" value="1"/>
</dbReference>
<evidence type="ECO:0000256" key="38">
    <source>
        <dbReference type="RuleBase" id="RU003857"/>
    </source>
</evidence>
<dbReference type="KEGG" id="bfo:118415279"/>
<dbReference type="GO" id="GO:0022841">
    <property type="term" value="F:potassium ion leak channel activity"/>
    <property type="evidence" value="ECO:0000318"/>
    <property type="project" value="GO_Central"/>
</dbReference>
<comment type="catalytic activity">
    <reaction evidence="29">
        <text>K(+)(in) = K(+)(out)</text>
        <dbReference type="Rhea" id="RHEA:29463"/>
        <dbReference type="ChEBI" id="CHEBI:29103"/>
    </reaction>
</comment>
<proteinExistence type="inferred from homology"/>
<evidence type="ECO:0000256" key="3">
    <source>
        <dbReference type="ARBA" id="ARBA00004221"/>
    </source>
</evidence>
<dbReference type="GeneID" id="118415279"/>
<dbReference type="GO" id="GO:0071805">
    <property type="term" value="P:potassium ion transmembrane transport"/>
    <property type="evidence" value="ECO:0000318"/>
    <property type="project" value="GO_Central"/>
</dbReference>
<evidence type="ECO:0000256" key="30">
    <source>
        <dbReference type="ARBA" id="ARBA00036239"/>
    </source>
</evidence>
<comment type="similarity">
    <text evidence="8 38">Belongs to the two pore domain potassium channel (TC 1.A.1.8) family.</text>
</comment>
<keyword evidence="17 36" id="KW-0630">Potassium</keyword>
<evidence type="ECO:0000256" key="31">
    <source>
        <dbReference type="ARBA" id="ARBA00036683"/>
    </source>
</evidence>
<evidence type="ECO:0000256" key="35">
    <source>
        <dbReference type="ARBA" id="ARBA00046361"/>
    </source>
</evidence>
<keyword evidence="21 36" id="KW-0472">Membrane</keyword>
<evidence type="ECO:0000256" key="39">
    <source>
        <dbReference type="SAM" id="Phobius"/>
    </source>
</evidence>
<evidence type="ECO:0000256" key="7">
    <source>
        <dbReference type="ARBA" id="ARBA00004651"/>
    </source>
</evidence>
<comment type="subunit">
    <text evidence="35">Homodimer; disulfide-linked. Heterodimer with KCNK2; disulfide-linked. In astrocytes, forms mostly heterodimeric potassium channels with KCNK2, with only a minor proportion of functional channels containing homodimeric KCNK1. Interacts with KCNK3 and KCNK9, forming functional heterodimeric channels. Interacts with GNG4. Identified in a complex with PSD and ARF6; interacts only with PSD that is bound to ARF6. Interacts with UBE2I.</text>
</comment>
<feature type="transmembrane region" description="Helical" evidence="39">
    <location>
        <begin position="20"/>
        <end position="40"/>
    </location>
</feature>
<protein>
    <recommendedName>
        <fullName evidence="36">Potassium channel subfamily K member</fullName>
    </recommendedName>
</protein>
<keyword evidence="41" id="KW-1185">Reference proteome</keyword>
<feature type="transmembrane region" description="Helical" evidence="39">
    <location>
        <begin position="212"/>
        <end position="229"/>
    </location>
</feature>
<keyword evidence="18 39" id="KW-1133">Transmembrane helix</keyword>
<comment type="catalytic activity">
    <reaction evidence="1">
        <text>NH4(+)(in) = NH4(+)(out)</text>
        <dbReference type="Rhea" id="RHEA:28747"/>
        <dbReference type="ChEBI" id="CHEBI:28938"/>
    </reaction>
</comment>
<feature type="domain" description="Potassium channel" evidence="40">
    <location>
        <begin position="189"/>
        <end position="267"/>
    </location>
</feature>
<keyword evidence="26" id="KW-0968">Cytoplasmic vesicle</keyword>
<evidence type="ECO:0000256" key="21">
    <source>
        <dbReference type="ARBA" id="ARBA00023136"/>
    </source>
</evidence>
<comment type="subcellular location">
    <subcellularLocation>
        <location evidence="3">Apical cell membrane</location>
    </subcellularLocation>
    <subcellularLocation>
        <location evidence="7">Cell membrane</location>
        <topology evidence="7">Multi-pass membrane protein</topology>
    </subcellularLocation>
    <subcellularLocation>
        <location evidence="4">Cell projection</location>
        <location evidence="4">Dendrite</location>
    </subcellularLocation>
    <subcellularLocation>
        <location evidence="6">Cytoplasmic vesicle</location>
    </subcellularLocation>
    <subcellularLocation>
        <location evidence="5">Perikaryon</location>
    </subcellularLocation>
    <subcellularLocation>
        <location evidence="2">Recycling endosome</location>
    </subcellularLocation>
    <subcellularLocation>
        <location evidence="28">Synaptic cell membrane</location>
    </subcellularLocation>
</comment>
<evidence type="ECO:0000256" key="32">
    <source>
        <dbReference type="ARBA" id="ARBA00044635"/>
    </source>
</evidence>
<evidence type="ECO:0000256" key="29">
    <source>
        <dbReference type="ARBA" id="ARBA00034430"/>
    </source>
</evidence>
<dbReference type="SUPFAM" id="SSF81324">
    <property type="entry name" value="Voltage-gated potassium channels"/>
    <property type="match status" value="2"/>
</dbReference>
<dbReference type="RefSeq" id="XP_035675656.1">
    <property type="nucleotide sequence ID" value="XM_035819763.1"/>
</dbReference>
<evidence type="ECO:0000256" key="15">
    <source>
        <dbReference type="ARBA" id="ARBA00022826"/>
    </source>
</evidence>
<evidence type="ECO:0000256" key="5">
    <source>
        <dbReference type="ARBA" id="ARBA00004484"/>
    </source>
</evidence>
<dbReference type="PIRSF" id="PIRSF038061">
    <property type="entry name" value="K_channel_subfamily_K_type"/>
    <property type="match status" value="1"/>
</dbReference>
<feature type="transmembrane region" description="Helical" evidence="39">
    <location>
        <begin position="179"/>
        <end position="200"/>
    </location>
</feature>
<evidence type="ECO:0000256" key="4">
    <source>
        <dbReference type="ARBA" id="ARBA00004279"/>
    </source>
</evidence>
<evidence type="ECO:0000256" key="2">
    <source>
        <dbReference type="ARBA" id="ARBA00004172"/>
    </source>
</evidence>
<evidence type="ECO:0000256" key="13">
    <source>
        <dbReference type="ARBA" id="ARBA00022692"/>
    </source>
</evidence>
<evidence type="ECO:0000256" key="25">
    <source>
        <dbReference type="ARBA" id="ARBA00023303"/>
    </source>
</evidence>
<evidence type="ECO:0000256" key="28">
    <source>
        <dbReference type="ARBA" id="ARBA00034109"/>
    </source>
</evidence>
<dbReference type="GO" id="GO:0015271">
    <property type="term" value="F:outward rectifier potassium channel activity"/>
    <property type="evidence" value="ECO:0000318"/>
    <property type="project" value="GO_Central"/>
</dbReference>
<sequence length="329" mass="37065">MPELVEKETCFINRRTARLLVIIVVYIMFLVVGAIIFCAIEGPQERQTGQRLRDFRAGFLEKNTCVEEEELEELILEIVYATHRGVAVQRNVTGPPNWSFAPALFFAGTTITTIGYGHVRPLSDGGKVFCLVYCTIGIPLSLLLFGMLVSRMNTVSYRGLDMLHKRFGGKADPGTMRMVHFVILASVCCTMVIFLPAMIFSLVEVDWHYFDALYYCMISLTTVGLGDYVPGEHIKQKQRDLYKICSTIYLVFGLSVMLLVLDNASRFPEFRAYMSSLSCFDDQTIPKANGKSPELLHQEEPLDCEPLEEDIQLKGSVQRDYKSLAVAGH</sequence>
<keyword evidence="20 36" id="KW-0406">Ion transport</keyword>
<evidence type="ECO:0000256" key="11">
    <source>
        <dbReference type="ARBA" id="ARBA00022499"/>
    </source>
</evidence>
<keyword evidence="10" id="KW-1003">Cell membrane</keyword>
<dbReference type="OrthoDB" id="297496at2759"/>
<reference evidence="42" key="1">
    <citation type="journal article" date="2016" name="Genome Biol. Evol.">
        <title>Conserved non-coding elements in the most distant genera of cephalochordates: the Goldilocks principle.</title>
        <authorList>
            <person name="Yue J.X."/>
            <person name="Kozmikova I."/>
            <person name="Ono H."/>
            <person name="Nossa C.W."/>
            <person name="Kozmik Z."/>
            <person name="Putnam N.H."/>
            <person name="Yu J.K."/>
            <person name="Holland L.Z."/>
        </authorList>
    </citation>
    <scope>NUCLEOTIDE SEQUENCE</scope>
</reference>
<dbReference type="PANTHER" id="PTHR11003:SF249">
    <property type="entry name" value="TWO PORE POTASSIUM CHANNEL PROTEIN SUP-9"/>
    <property type="match status" value="1"/>
</dbReference>
<feature type="transmembrane region" description="Helical" evidence="39">
    <location>
        <begin position="100"/>
        <end position="119"/>
    </location>
</feature>
<dbReference type="Proteomes" id="UP000001554">
    <property type="component" value="Chromosome 1"/>
</dbReference>
<keyword evidence="22" id="KW-1015">Disulfide bond</keyword>
<evidence type="ECO:0000256" key="18">
    <source>
        <dbReference type="ARBA" id="ARBA00022989"/>
    </source>
</evidence>
<evidence type="ECO:0000256" key="10">
    <source>
        <dbReference type="ARBA" id="ARBA00022475"/>
    </source>
</evidence>
<accession>A0A9J7L4C5</accession>
<dbReference type="PANTHER" id="PTHR11003">
    <property type="entry name" value="POTASSIUM CHANNEL, SUBFAMILY K"/>
    <property type="match status" value="1"/>
</dbReference>
<comment type="catalytic activity">
    <reaction evidence="27">
        <text>chloride(in) = chloride(out)</text>
        <dbReference type="Rhea" id="RHEA:29823"/>
        <dbReference type="ChEBI" id="CHEBI:17996"/>
    </reaction>
</comment>
<comment type="catalytic activity">
    <reaction evidence="34">
        <text>Cs(+)(in) = Cs(+)(out)</text>
        <dbReference type="Rhea" id="RHEA:78555"/>
        <dbReference type="ChEBI" id="CHEBI:49547"/>
    </reaction>
</comment>
<feature type="transmembrane region" description="Helical" evidence="39">
    <location>
        <begin position="241"/>
        <end position="261"/>
    </location>
</feature>
<reference evidence="42" key="3">
    <citation type="submission" date="2025-08" db="UniProtKB">
        <authorList>
            <consortium name="RefSeq"/>
        </authorList>
    </citation>
    <scope>IDENTIFICATION</scope>
</reference>
<feature type="glycosylation site" description="N-linked (GlcNAc...) asparagine" evidence="37">
    <location>
        <position position="91"/>
    </location>
</feature>
<evidence type="ECO:0000256" key="24">
    <source>
        <dbReference type="ARBA" id="ARBA00023273"/>
    </source>
</evidence>
<evidence type="ECO:0000256" key="36">
    <source>
        <dbReference type="PIRNR" id="PIRNR038061"/>
    </source>
</evidence>
<dbReference type="InterPro" id="IPR003092">
    <property type="entry name" value="2pore_dom_K_chnl_TASK"/>
</dbReference>
<evidence type="ECO:0000256" key="20">
    <source>
        <dbReference type="ARBA" id="ARBA00023065"/>
    </source>
</evidence>
<evidence type="ECO:0000256" key="17">
    <source>
        <dbReference type="ARBA" id="ARBA00022958"/>
    </source>
</evidence>
<keyword evidence="16" id="KW-0832">Ubl conjugation</keyword>
<dbReference type="PRINTS" id="PR01096">
    <property type="entry name" value="TWIK1CHANNEL"/>
</dbReference>
<name>A0A9J7L4C5_BRAFL</name>
<evidence type="ECO:0000313" key="41">
    <source>
        <dbReference type="Proteomes" id="UP000001554"/>
    </source>
</evidence>
<evidence type="ECO:0000256" key="8">
    <source>
        <dbReference type="ARBA" id="ARBA00006666"/>
    </source>
</evidence>
<evidence type="ECO:0000259" key="40">
    <source>
        <dbReference type="Pfam" id="PF07885"/>
    </source>
</evidence>
<comment type="catalytic activity">
    <reaction evidence="30">
        <text>Na(+)(in) = Na(+)(out)</text>
        <dbReference type="Rhea" id="RHEA:34963"/>
        <dbReference type="ChEBI" id="CHEBI:29101"/>
    </reaction>
</comment>
<dbReference type="GO" id="GO:0005886">
    <property type="term" value="C:plasma membrane"/>
    <property type="evidence" value="ECO:0000318"/>
    <property type="project" value="GO_Central"/>
</dbReference>
<dbReference type="InterPro" id="IPR001779">
    <property type="entry name" value="2pore_dom_K_chnl_TWIK1"/>
</dbReference>
<evidence type="ECO:0000256" key="33">
    <source>
        <dbReference type="ARBA" id="ARBA00044657"/>
    </source>
</evidence>
<dbReference type="OMA" id="SAWCFGL"/>
<evidence type="ECO:0000256" key="27">
    <source>
        <dbReference type="ARBA" id="ARBA00024167"/>
    </source>
</evidence>
<keyword evidence="15 36" id="KW-0631">Potassium channel</keyword>
<dbReference type="InterPro" id="IPR003280">
    <property type="entry name" value="2pore_dom_K_chnl"/>
</dbReference>
<feature type="domain" description="Potassium channel" evidence="40">
    <location>
        <begin position="92"/>
        <end position="152"/>
    </location>
</feature>
<gene>
    <name evidence="42" type="primary">LOC118415279</name>
</gene>
<comment type="catalytic activity">
    <reaction evidence="33">
        <text>Rb(+)(in) = Rb(+)(out)</text>
        <dbReference type="Rhea" id="RHEA:78547"/>
        <dbReference type="ChEBI" id="CHEBI:49847"/>
    </reaction>
</comment>
<dbReference type="GO" id="GO:0055037">
    <property type="term" value="C:recycling endosome"/>
    <property type="evidence" value="ECO:0007669"/>
    <property type="project" value="UniProtKB-SubCell"/>
</dbReference>
<comment type="catalytic activity">
    <reaction evidence="32">
        <text>Li(+)(in) = Li(+)(out)</text>
        <dbReference type="Rhea" id="RHEA:78551"/>
        <dbReference type="ChEBI" id="CHEBI:49713"/>
    </reaction>
</comment>
<dbReference type="Pfam" id="PF07885">
    <property type="entry name" value="Ion_trans_2"/>
    <property type="match status" value="2"/>
</dbReference>
<dbReference type="GO" id="GO:0030425">
    <property type="term" value="C:dendrite"/>
    <property type="evidence" value="ECO:0007669"/>
    <property type="project" value="UniProtKB-SubCell"/>
</dbReference>
<evidence type="ECO:0000256" key="6">
    <source>
        <dbReference type="ARBA" id="ARBA00004541"/>
    </source>
</evidence>
<dbReference type="PRINTS" id="PR01586">
    <property type="entry name" value="TWIKCHANNEL"/>
</dbReference>
<dbReference type="GO" id="GO:0043204">
    <property type="term" value="C:perikaryon"/>
    <property type="evidence" value="ECO:0007669"/>
    <property type="project" value="UniProtKB-SubCell"/>
</dbReference>
<dbReference type="FunFam" id="1.10.287.70:FF:000286">
    <property type="entry name" value="Uncharacterized protein"/>
    <property type="match status" value="1"/>
</dbReference>
<dbReference type="InterPro" id="IPR013099">
    <property type="entry name" value="K_chnl_dom"/>
</dbReference>
<evidence type="ECO:0000256" key="22">
    <source>
        <dbReference type="ARBA" id="ARBA00023157"/>
    </source>
</evidence>
<dbReference type="PRINTS" id="PR01333">
    <property type="entry name" value="2POREKCHANEL"/>
</dbReference>
<evidence type="ECO:0000313" key="42">
    <source>
        <dbReference type="RefSeq" id="XP_035675656.1"/>
    </source>
</evidence>
<keyword evidence="24" id="KW-0966">Cell projection</keyword>
<keyword evidence="9 36" id="KW-0813">Transport</keyword>
<evidence type="ECO:0000256" key="1">
    <source>
        <dbReference type="ARBA" id="ARBA00000309"/>
    </source>
</evidence>
<evidence type="ECO:0000256" key="19">
    <source>
        <dbReference type="ARBA" id="ARBA00023018"/>
    </source>
</evidence>
<evidence type="ECO:0000256" key="9">
    <source>
        <dbReference type="ARBA" id="ARBA00022448"/>
    </source>
</evidence>
<keyword evidence="12 36" id="KW-0633">Potassium transport</keyword>
<evidence type="ECO:0000256" key="34">
    <source>
        <dbReference type="ARBA" id="ARBA00044691"/>
    </source>
</evidence>
<keyword evidence="13 38" id="KW-0812">Transmembrane</keyword>
<evidence type="ECO:0000256" key="37">
    <source>
        <dbReference type="PIRSR" id="PIRSR038061-1"/>
    </source>
</evidence>
<dbReference type="GO" id="GO:0016324">
    <property type="term" value="C:apical plasma membrane"/>
    <property type="evidence" value="ECO:0007669"/>
    <property type="project" value="UniProtKB-SubCell"/>
</dbReference>
<dbReference type="GO" id="GO:0097060">
    <property type="term" value="C:synaptic membrane"/>
    <property type="evidence" value="ECO:0007669"/>
    <property type="project" value="UniProtKB-SubCell"/>
</dbReference>
<evidence type="ECO:0000256" key="14">
    <source>
        <dbReference type="ARBA" id="ARBA00022753"/>
    </source>
</evidence>
<keyword evidence="14" id="KW-0967">Endosome</keyword>
<organism evidence="41 42">
    <name type="scientific">Branchiostoma floridae</name>
    <name type="common">Florida lancelet</name>
    <name type="synonym">Amphioxus</name>
    <dbReference type="NCBI Taxonomy" id="7739"/>
    <lineage>
        <taxon>Eukaryota</taxon>
        <taxon>Metazoa</taxon>
        <taxon>Chordata</taxon>
        <taxon>Cephalochordata</taxon>
        <taxon>Leptocardii</taxon>
        <taxon>Amphioxiformes</taxon>
        <taxon>Branchiostomatidae</taxon>
        <taxon>Branchiostoma</taxon>
    </lineage>
</organism>
<dbReference type="AlphaFoldDB" id="A0A9J7L4C5"/>
<keyword evidence="11" id="KW-1017">Isopeptide bond</keyword>
<evidence type="ECO:0000256" key="23">
    <source>
        <dbReference type="ARBA" id="ARBA00023180"/>
    </source>
</evidence>
<feature type="transmembrane region" description="Helical" evidence="39">
    <location>
        <begin position="125"/>
        <end position="149"/>
    </location>
</feature>
<keyword evidence="25 38" id="KW-0407">Ion channel</keyword>
<evidence type="ECO:0000256" key="12">
    <source>
        <dbReference type="ARBA" id="ARBA00022538"/>
    </source>
</evidence>
<reference evidence="41" key="2">
    <citation type="journal article" date="2020" name="Nat. Ecol. Evol.">
        <title>Deeply conserved synteny resolves early events in vertebrate evolution.</title>
        <authorList>
            <person name="Simakov O."/>
            <person name="Marletaz F."/>
            <person name="Yue J.X."/>
            <person name="O'Connell B."/>
            <person name="Jenkins J."/>
            <person name="Brandt A."/>
            <person name="Calef R."/>
            <person name="Tung C.H."/>
            <person name="Huang T.K."/>
            <person name="Schmutz J."/>
            <person name="Satoh N."/>
            <person name="Yu J.K."/>
            <person name="Putnam N.H."/>
            <person name="Green R.E."/>
            <person name="Rokhsar D.S."/>
        </authorList>
    </citation>
    <scope>NUCLEOTIDE SEQUENCE [LARGE SCALE GENOMIC DNA]</scope>
    <source>
        <strain evidence="41">S238N-H82</strain>
    </source>
</reference>